<organism evidence="13 14">
    <name type="scientific">Rotaria sordida</name>
    <dbReference type="NCBI Taxonomy" id="392033"/>
    <lineage>
        <taxon>Eukaryota</taxon>
        <taxon>Metazoa</taxon>
        <taxon>Spiralia</taxon>
        <taxon>Gnathifera</taxon>
        <taxon>Rotifera</taxon>
        <taxon>Eurotatoria</taxon>
        <taxon>Bdelloidea</taxon>
        <taxon>Philodinida</taxon>
        <taxon>Philodinidae</taxon>
        <taxon>Rotaria</taxon>
    </lineage>
</organism>
<evidence type="ECO:0000259" key="12">
    <source>
        <dbReference type="PROSITE" id="PS50262"/>
    </source>
</evidence>
<dbReference type="Proteomes" id="UP000663864">
    <property type="component" value="Unassembled WGS sequence"/>
</dbReference>
<comment type="subcellular location">
    <subcellularLocation>
        <location evidence="1">Membrane</location>
        <topology evidence="1">Multi-pass membrane protein</topology>
    </subcellularLocation>
</comment>
<keyword evidence="3" id="KW-0479">Metal-binding</keyword>
<dbReference type="Gene3D" id="1.20.1070.10">
    <property type="entry name" value="Rhodopsin 7-helix transmembrane proteins"/>
    <property type="match status" value="1"/>
</dbReference>
<evidence type="ECO:0000256" key="2">
    <source>
        <dbReference type="ARBA" id="ARBA00022692"/>
    </source>
</evidence>
<sequence length="506" mass="58441">MAAISNNGTTKQKPRLDLDGYSYIKDRSTNEKTYWGCIKYSTHRCRSRLHTCVITNNIIKTPIKHTCKSDAISFEQQKFDERIAHRARFTQEAPDLIVTDCYKGMTDQAIARLPTRDNVKRRTRMLRQIKHVIVIPNDLNFESIPTSLTKTIRLDQFLRRDTGSVFAHNIHKLAALAFLKPDDVVKGFEALSLTLDDDDYQSIIDYFEETYIVFPPSPGRLYLLTTAIANLVFVGYLLLTRILISGFFIPVTNIINFICKSRFYIGQVCMFTSLFCTSFATIDQYFISNRSVRIRQLSHLSFARIIILVSVFLWCSINIPVLFLYNVYPKNNGTSTVCTVYSPAWSFYYTYFQSLFLLCLVPLSIFIIFGILTRRNLHSVRQFHRSISRQMTKMILLQATAMGLSLFIATVQIIYQSVTMNIQKDALRNAQDNIFNTVANLLTYVTYFGDFYIYLYSSKSLRQALKRIIFNHETTQSITNTMFSTQNQNGTITNRNKVQPIEKNNS</sequence>
<keyword evidence="6 11" id="KW-1133">Transmembrane helix</keyword>
<evidence type="ECO:0000256" key="3">
    <source>
        <dbReference type="ARBA" id="ARBA00022723"/>
    </source>
</evidence>
<evidence type="ECO:0000313" key="14">
    <source>
        <dbReference type="Proteomes" id="UP000663864"/>
    </source>
</evidence>
<feature type="transmembrane region" description="Helical" evidence="11">
    <location>
        <begin position="302"/>
        <end position="328"/>
    </location>
</feature>
<keyword evidence="8 11" id="KW-0472">Membrane</keyword>
<dbReference type="InterPro" id="IPR017452">
    <property type="entry name" value="GPCR_Rhodpsn_7TM"/>
</dbReference>
<evidence type="ECO:0000256" key="4">
    <source>
        <dbReference type="ARBA" id="ARBA00022771"/>
    </source>
</evidence>
<evidence type="ECO:0000256" key="7">
    <source>
        <dbReference type="ARBA" id="ARBA00023040"/>
    </source>
</evidence>
<proteinExistence type="predicted"/>
<accession>A0A815DPQ3</accession>
<feature type="transmembrane region" description="Helical" evidence="11">
    <location>
        <begin position="348"/>
        <end position="373"/>
    </location>
</feature>
<name>A0A815DPQ3_9BILA</name>
<keyword evidence="5" id="KW-0862">Zinc</keyword>
<dbReference type="PANTHER" id="PTHR24243:SF208">
    <property type="entry name" value="PYROKININ-1 RECEPTOR"/>
    <property type="match status" value="1"/>
</dbReference>
<evidence type="ECO:0000256" key="11">
    <source>
        <dbReference type="SAM" id="Phobius"/>
    </source>
</evidence>
<dbReference type="AlphaFoldDB" id="A0A815DPQ3"/>
<evidence type="ECO:0000256" key="1">
    <source>
        <dbReference type="ARBA" id="ARBA00004141"/>
    </source>
</evidence>
<dbReference type="GO" id="GO:0004930">
    <property type="term" value="F:G protein-coupled receptor activity"/>
    <property type="evidence" value="ECO:0007669"/>
    <property type="project" value="UniProtKB-KW"/>
</dbReference>
<keyword evidence="7" id="KW-0297">G-protein coupled receptor</keyword>
<evidence type="ECO:0000256" key="5">
    <source>
        <dbReference type="ARBA" id="ARBA00022833"/>
    </source>
</evidence>
<keyword evidence="4" id="KW-0863">Zinc-finger</keyword>
<dbReference type="GO" id="GO:0008270">
    <property type="term" value="F:zinc ion binding"/>
    <property type="evidence" value="ECO:0007669"/>
    <property type="project" value="UniProtKB-KW"/>
</dbReference>
<evidence type="ECO:0000256" key="10">
    <source>
        <dbReference type="ARBA" id="ARBA00023224"/>
    </source>
</evidence>
<feature type="transmembrane region" description="Helical" evidence="11">
    <location>
        <begin position="394"/>
        <end position="414"/>
    </location>
</feature>
<comment type="caution">
    <text evidence="13">The sequence shown here is derived from an EMBL/GenBank/DDBJ whole genome shotgun (WGS) entry which is preliminary data.</text>
</comment>
<feature type="transmembrane region" description="Helical" evidence="11">
    <location>
        <begin position="434"/>
        <end position="457"/>
    </location>
</feature>
<feature type="transmembrane region" description="Helical" evidence="11">
    <location>
        <begin position="221"/>
        <end position="244"/>
    </location>
</feature>
<feature type="transmembrane region" description="Helical" evidence="11">
    <location>
        <begin position="264"/>
        <end position="282"/>
    </location>
</feature>
<evidence type="ECO:0000313" key="13">
    <source>
        <dbReference type="EMBL" id="CAF1299742.1"/>
    </source>
</evidence>
<reference evidence="13" key="1">
    <citation type="submission" date="2021-02" db="EMBL/GenBank/DDBJ databases">
        <authorList>
            <person name="Nowell W R."/>
        </authorList>
    </citation>
    <scope>NUCLEOTIDE SEQUENCE</scope>
</reference>
<keyword evidence="2 11" id="KW-0812">Transmembrane</keyword>
<evidence type="ECO:0000256" key="6">
    <source>
        <dbReference type="ARBA" id="ARBA00022989"/>
    </source>
</evidence>
<keyword evidence="10" id="KW-0807">Transducer</keyword>
<protein>
    <recommendedName>
        <fullName evidence="12">G-protein coupled receptors family 1 profile domain-containing protein</fullName>
    </recommendedName>
</protein>
<dbReference type="InterPro" id="IPR007588">
    <property type="entry name" value="Znf_FLYWCH"/>
</dbReference>
<keyword evidence="9" id="KW-0675">Receptor</keyword>
<evidence type="ECO:0000256" key="8">
    <source>
        <dbReference type="ARBA" id="ARBA00023136"/>
    </source>
</evidence>
<evidence type="ECO:0000256" key="9">
    <source>
        <dbReference type="ARBA" id="ARBA00023170"/>
    </source>
</evidence>
<dbReference type="PROSITE" id="PS50262">
    <property type="entry name" value="G_PROTEIN_RECEP_F1_2"/>
    <property type="match status" value="1"/>
</dbReference>
<dbReference type="PANTHER" id="PTHR24243">
    <property type="entry name" value="G-PROTEIN COUPLED RECEPTOR"/>
    <property type="match status" value="1"/>
</dbReference>
<dbReference type="GO" id="GO:0005886">
    <property type="term" value="C:plasma membrane"/>
    <property type="evidence" value="ECO:0007669"/>
    <property type="project" value="TreeGrafter"/>
</dbReference>
<dbReference type="Pfam" id="PF04500">
    <property type="entry name" value="FLYWCH"/>
    <property type="match status" value="1"/>
</dbReference>
<feature type="domain" description="G-protein coupled receptors family 1 profile" evidence="12">
    <location>
        <begin position="198"/>
        <end position="454"/>
    </location>
</feature>
<gene>
    <name evidence="13" type="ORF">ZHD862_LOCUS27899</name>
</gene>
<dbReference type="SUPFAM" id="SSF81321">
    <property type="entry name" value="Family A G protein-coupled receptor-like"/>
    <property type="match status" value="1"/>
</dbReference>
<dbReference type="EMBL" id="CAJNOT010002258">
    <property type="protein sequence ID" value="CAF1299742.1"/>
    <property type="molecule type" value="Genomic_DNA"/>
</dbReference>
<dbReference type="Gene3D" id="2.20.25.240">
    <property type="match status" value="1"/>
</dbReference>